<dbReference type="InterPro" id="IPR011993">
    <property type="entry name" value="PH-like_dom_sf"/>
</dbReference>
<dbReference type="Pfam" id="PF06602">
    <property type="entry name" value="Myotub-related"/>
    <property type="match status" value="2"/>
</dbReference>
<dbReference type="PANTHER" id="PTHR10807:SF110">
    <property type="entry name" value="FI17948P1"/>
    <property type="match status" value="1"/>
</dbReference>
<comment type="caution">
    <text evidence="3">The sequence shown here is derived from an EMBL/GenBank/DDBJ whole genome shotgun (WGS) entry which is preliminary data.</text>
</comment>
<dbReference type="SUPFAM" id="SSF52799">
    <property type="entry name" value="(Phosphotyrosine protein) phosphatases II"/>
    <property type="match status" value="1"/>
</dbReference>
<evidence type="ECO:0000256" key="1">
    <source>
        <dbReference type="ARBA" id="ARBA00007471"/>
    </source>
</evidence>
<evidence type="ECO:0000259" key="2">
    <source>
        <dbReference type="PROSITE" id="PS51339"/>
    </source>
</evidence>
<comment type="similarity">
    <text evidence="1">Belongs to the protein-tyrosine phosphatase family. Non-receptor class myotubularin subfamily.</text>
</comment>
<name>A0AAD8AMD3_DIPPU</name>
<feature type="non-terminal residue" evidence="3">
    <location>
        <position position="513"/>
    </location>
</feature>
<sequence>MAYFDLWPGRKINSGRTSSYEMNETKMSNSFKSYVGFEDHDSKSLNASAEESFTELNPRLLPGEVVIAEAQNVLLFAPVSEQKQGKSGNLSVTNFKLSFVTTEERTKEESGHQLNLLLGEYDVCLSNIDVVYQNMGEKKRRLFPGNNVSGKVKGLHILCKNMKVLSFSFKFSPVGHGKTLTNALLHHAFPRRHELIFAYDYREPYYNCQRDVCLFKALDDWERELLRTGCEGWRLSAINQGFQLSPSLPQWLVVPQAILDWQLGDAARYFRGYRPPVWCWGSQHGAALVRMADLLPTISDRVKENVMLENVRKSHPLRKQPLLLDLSKELPSPRDVMISYNKLRELCAPENLRQFWLQDNHFFSLLETSRWLNIVSSCLCKAIEAAEAIQREETVVLQEGDGRDMCCIIASLVQILLDPHWRSLCGFQTLIQKEWVALGHPFSTRLAHVFTSESEQSPEFLIFLDCIWQLIQQFPAAFEFSETYLTTLWDSAQISIFDTFLFDCERDRHIAST</sequence>
<organism evidence="3 4">
    <name type="scientific">Diploptera punctata</name>
    <name type="common">Pacific beetle cockroach</name>
    <dbReference type="NCBI Taxonomy" id="6984"/>
    <lineage>
        <taxon>Eukaryota</taxon>
        <taxon>Metazoa</taxon>
        <taxon>Ecdysozoa</taxon>
        <taxon>Arthropoda</taxon>
        <taxon>Hexapoda</taxon>
        <taxon>Insecta</taxon>
        <taxon>Pterygota</taxon>
        <taxon>Neoptera</taxon>
        <taxon>Polyneoptera</taxon>
        <taxon>Dictyoptera</taxon>
        <taxon>Blattodea</taxon>
        <taxon>Blaberoidea</taxon>
        <taxon>Blaberidae</taxon>
        <taxon>Diplopterinae</taxon>
        <taxon>Diploptera</taxon>
    </lineage>
</organism>
<dbReference type="InterPro" id="IPR029021">
    <property type="entry name" value="Prot-tyrosine_phosphatase-like"/>
</dbReference>
<dbReference type="PANTHER" id="PTHR10807">
    <property type="entry name" value="MYOTUBULARIN-RELATED"/>
    <property type="match status" value="1"/>
</dbReference>
<dbReference type="GO" id="GO:0016020">
    <property type="term" value="C:membrane"/>
    <property type="evidence" value="ECO:0007669"/>
    <property type="project" value="TreeGrafter"/>
</dbReference>
<dbReference type="Gene3D" id="2.30.29.30">
    <property type="entry name" value="Pleckstrin-homology domain (PH domain)/Phosphotyrosine-binding domain (PTB)"/>
    <property type="match status" value="1"/>
</dbReference>
<dbReference type="PROSITE" id="PS51339">
    <property type="entry name" value="PPASE_MYOTUBULARIN"/>
    <property type="match status" value="1"/>
</dbReference>
<dbReference type="InterPro" id="IPR010569">
    <property type="entry name" value="Myotubularin-like_Pase_dom"/>
</dbReference>
<protein>
    <recommendedName>
        <fullName evidence="2">Myotubularin phosphatase domain-containing protein</fullName>
    </recommendedName>
</protein>
<accession>A0AAD8AMD3</accession>
<dbReference type="AlphaFoldDB" id="A0AAD8AMD3"/>
<dbReference type="EMBL" id="JASPKZ010000043">
    <property type="protein sequence ID" value="KAJ9600872.1"/>
    <property type="molecule type" value="Genomic_DNA"/>
</dbReference>
<evidence type="ECO:0000313" key="3">
    <source>
        <dbReference type="EMBL" id="KAJ9600872.1"/>
    </source>
</evidence>
<dbReference type="Proteomes" id="UP001233999">
    <property type="component" value="Unassembled WGS sequence"/>
</dbReference>
<feature type="domain" description="Myotubularin phosphatase" evidence="2">
    <location>
        <begin position="215"/>
        <end position="513"/>
    </location>
</feature>
<reference evidence="3" key="2">
    <citation type="submission" date="2023-05" db="EMBL/GenBank/DDBJ databases">
        <authorList>
            <person name="Fouks B."/>
        </authorList>
    </citation>
    <scope>NUCLEOTIDE SEQUENCE</scope>
    <source>
        <strain evidence="3">Stay&amp;Tobe</strain>
        <tissue evidence="3">Testes</tissue>
    </source>
</reference>
<evidence type="ECO:0000313" key="4">
    <source>
        <dbReference type="Proteomes" id="UP001233999"/>
    </source>
</evidence>
<dbReference type="GO" id="GO:0005737">
    <property type="term" value="C:cytoplasm"/>
    <property type="evidence" value="ECO:0007669"/>
    <property type="project" value="TreeGrafter"/>
</dbReference>
<dbReference type="GO" id="GO:0046856">
    <property type="term" value="P:phosphatidylinositol dephosphorylation"/>
    <property type="evidence" value="ECO:0007669"/>
    <property type="project" value="TreeGrafter"/>
</dbReference>
<dbReference type="InterPro" id="IPR030564">
    <property type="entry name" value="Myotubularin"/>
</dbReference>
<reference evidence="3" key="1">
    <citation type="journal article" date="2023" name="IScience">
        <title>Live-bearing cockroach genome reveals convergent evolutionary mechanisms linked to viviparity in insects and beyond.</title>
        <authorList>
            <person name="Fouks B."/>
            <person name="Harrison M.C."/>
            <person name="Mikhailova A.A."/>
            <person name="Marchal E."/>
            <person name="English S."/>
            <person name="Carruthers M."/>
            <person name="Jennings E.C."/>
            <person name="Chiamaka E.L."/>
            <person name="Frigard R.A."/>
            <person name="Pippel M."/>
            <person name="Attardo G.M."/>
            <person name="Benoit J.B."/>
            <person name="Bornberg-Bauer E."/>
            <person name="Tobe S.S."/>
        </authorList>
    </citation>
    <scope>NUCLEOTIDE SEQUENCE</scope>
    <source>
        <strain evidence="3">Stay&amp;Tobe</strain>
    </source>
</reference>
<proteinExistence type="inferred from homology"/>
<dbReference type="SUPFAM" id="SSF50729">
    <property type="entry name" value="PH domain-like"/>
    <property type="match status" value="1"/>
</dbReference>
<gene>
    <name evidence="3" type="ORF">L9F63_000984</name>
</gene>
<dbReference type="CDD" id="cd14537">
    <property type="entry name" value="PTP-MTMR10-like"/>
    <property type="match status" value="1"/>
</dbReference>
<keyword evidence="4" id="KW-1185">Reference proteome</keyword>